<protein>
    <submittedName>
        <fullName evidence="2">Uncharacterized protein</fullName>
    </submittedName>
</protein>
<organism evidence="2">
    <name type="scientific">Siphoviridae sp. ct0hG5</name>
    <dbReference type="NCBI Taxonomy" id="2826269"/>
    <lineage>
        <taxon>Viruses</taxon>
        <taxon>Duplodnaviria</taxon>
        <taxon>Heunggongvirae</taxon>
        <taxon>Uroviricota</taxon>
        <taxon>Caudoviricetes</taxon>
    </lineage>
</organism>
<feature type="coiled-coil region" evidence="1">
    <location>
        <begin position="115"/>
        <end position="156"/>
    </location>
</feature>
<proteinExistence type="predicted"/>
<keyword evidence="1" id="KW-0175">Coiled coil</keyword>
<dbReference type="EMBL" id="BK015677">
    <property type="protein sequence ID" value="DAE19565.1"/>
    <property type="molecule type" value="Genomic_DNA"/>
</dbReference>
<accession>A0A8S5QL95</accession>
<reference evidence="2" key="1">
    <citation type="journal article" date="2021" name="Proc. Natl. Acad. Sci. U.S.A.">
        <title>A Catalog of Tens of Thousands of Viruses from Human Metagenomes Reveals Hidden Associations with Chronic Diseases.</title>
        <authorList>
            <person name="Tisza M.J."/>
            <person name="Buck C.B."/>
        </authorList>
    </citation>
    <scope>NUCLEOTIDE SEQUENCE</scope>
    <source>
        <strain evidence="2">Ct0hG5</strain>
    </source>
</reference>
<evidence type="ECO:0000313" key="2">
    <source>
        <dbReference type="EMBL" id="DAE19565.1"/>
    </source>
</evidence>
<name>A0A8S5QL95_9CAUD</name>
<evidence type="ECO:0000256" key="1">
    <source>
        <dbReference type="SAM" id="Coils"/>
    </source>
</evidence>
<sequence length="162" mass="18625">MEPITIRWETGYMTINPDAFFPTSTARIRKLLRVVALDFEHQDVIRMQLAGACESRAQEILDGRKSLANEAVNHHQKAADLEPQIETAKHRITALRACIKEQPKRARQLGYPERLHEEREQLKKLTAERSGALSAFRKKKREFEAAEATAEKLRQNAEVLRP</sequence>